<organism evidence="2 3">
    <name type="scientific">Effrenium voratum</name>
    <dbReference type="NCBI Taxonomy" id="2562239"/>
    <lineage>
        <taxon>Eukaryota</taxon>
        <taxon>Sar</taxon>
        <taxon>Alveolata</taxon>
        <taxon>Dinophyceae</taxon>
        <taxon>Suessiales</taxon>
        <taxon>Symbiodiniaceae</taxon>
        <taxon>Effrenium</taxon>
    </lineage>
</organism>
<evidence type="ECO:0000313" key="2">
    <source>
        <dbReference type="EMBL" id="CAJ1376629.1"/>
    </source>
</evidence>
<protein>
    <submittedName>
        <fullName evidence="2">Uncharacterized protein</fullName>
    </submittedName>
</protein>
<gene>
    <name evidence="2" type="ORF">EVOR1521_LOCUS5647</name>
</gene>
<feature type="region of interest" description="Disordered" evidence="1">
    <location>
        <begin position="305"/>
        <end position="348"/>
    </location>
</feature>
<sequence>MALIDSPAVFKARCLAVGLTEDEHNALCTKGWSTYATFAFSVPVQAGQADESSFVTQVVQEVLGDPSHTSAAKLRRLHFESFTLTVADLRRKVDTPEDSKPRKLPPAELADRIGNLQRDIDPLKIEGSLEPSHAFINAVAQVVEDQRLRYIEWSRCTTRNQEVNNMKEDHALKVWQPDDKGTIKEVPKEPEVSAILSTDLEVHQALRRRGVAYALGQLMSFERHERLVASLFQEFQREPPEGFEKVSLKQLAQADREAHLMMAEKTRAGLVPGPNGELPLDIVVCEVIASPNFMWMLMPKPKRAAAPKAEAAHKAPTKKQAQRPPPPPPEPVAKRARVPMPKGLRGGVSVNEDKEPVCFGFNLKTCKHKGKKCPKGLHVCCANGCFSPAHAFVDHKS</sequence>
<reference evidence="2" key="1">
    <citation type="submission" date="2023-08" db="EMBL/GenBank/DDBJ databases">
        <authorList>
            <person name="Chen Y."/>
            <person name="Shah S."/>
            <person name="Dougan E. K."/>
            <person name="Thang M."/>
            <person name="Chan C."/>
        </authorList>
    </citation>
    <scope>NUCLEOTIDE SEQUENCE</scope>
</reference>
<dbReference type="Proteomes" id="UP001178507">
    <property type="component" value="Unassembled WGS sequence"/>
</dbReference>
<dbReference type="AlphaFoldDB" id="A0AA36HY64"/>
<evidence type="ECO:0000313" key="3">
    <source>
        <dbReference type="Proteomes" id="UP001178507"/>
    </source>
</evidence>
<comment type="caution">
    <text evidence="2">The sequence shown here is derived from an EMBL/GenBank/DDBJ whole genome shotgun (WGS) entry which is preliminary data.</text>
</comment>
<name>A0AA36HY64_9DINO</name>
<keyword evidence="3" id="KW-1185">Reference proteome</keyword>
<evidence type="ECO:0000256" key="1">
    <source>
        <dbReference type="SAM" id="MobiDB-lite"/>
    </source>
</evidence>
<dbReference type="EMBL" id="CAUJNA010000410">
    <property type="protein sequence ID" value="CAJ1376629.1"/>
    <property type="molecule type" value="Genomic_DNA"/>
</dbReference>
<accession>A0AA36HY64</accession>
<proteinExistence type="predicted"/>